<name>A0A8H2W872_9AGAM</name>
<organism evidence="1 2">
    <name type="scientific">Rhizoctonia solani</name>
    <dbReference type="NCBI Taxonomy" id="456999"/>
    <lineage>
        <taxon>Eukaryota</taxon>
        <taxon>Fungi</taxon>
        <taxon>Dikarya</taxon>
        <taxon>Basidiomycota</taxon>
        <taxon>Agaricomycotina</taxon>
        <taxon>Agaricomycetes</taxon>
        <taxon>Cantharellales</taxon>
        <taxon>Ceratobasidiaceae</taxon>
        <taxon>Rhizoctonia</taxon>
    </lineage>
</organism>
<dbReference type="AlphaFoldDB" id="A0A8H2W872"/>
<dbReference type="SUPFAM" id="SSF52047">
    <property type="entry name" value="RNI-like"/>
    <property type="match status" value="1"/>
</dbReference>
<evidence type="ECO:0000313" key="2">
    <source>
        <dbReference type="Proteomes" id="UP000663843"/>
    </source>
</evidence>
<protein>
    <recommendedName>
        <fullName evidence="3">F-box domain-containing protein</fullName>
    </recommendedName>
</protein>
<dbReference type="Proteomes" id="UP000663843">
    <property type="component" value="Unassembled WGS sequence"/>
</dbReference>
<comment type="caution">
    <text evidence="1">The sequence shown here is derived from an EMBL/GenBank/DDBJ whole genome shotgun (WGS) entry which is preliminary data.</text>
</comment>
<reference evidence="1" key="1">
    <citation type="submission" date="2021-01" db="EMBL/GenBank/DDBJ databases">
        <authorList>
            <person name="Kaushik A."/>
        </authorList>
    </citation>
    <scope>NUCLEOTIDE SEQUENCE</scope>
    <source>
        <strain evidence="1">AG2-2IIIB</strain>
    </source>
</reference>
<proteinExistence type="predicted"/>
<dbReference type="EMBL" id="CAJMWT010000546">
    <property type="protein sequence ID" value="CAE6345766.1"/>
    <property type="molecule type" value="Genomic_DNA"/>
</dbReference>
<evidence type="ECO:0008006" key="3">
    <source>
        <dbReference type="Google" id="ProtNLM"/>
    </source>
</evidence>
<evidence type="ECO:0000313" key="1">
    <source>
        <dbReference type="EMBL" id="CAE6345766.1"/>
    </source>
</evidence>
<sequence>MSSILHDLPNEVLCHIFATAIFDPDPERVTDFSTTSISSIYRRLFILISVCSRWQTLCVSTASFWSVIPLSNRWGVSDDAMMNIYLERAKNSNLHLIGDPTGLDQLQYVIAKYGRCVRTLDLSGDKLNSFYETVIDLLSYTTLEYITNLSICRRSLSLITCVIPNSYEDGLSNKLSKSLNILRLRGFTFGWDQMHFSGLVELRLEAVSLKGADMVTKLLFAVSSLPELRRLFLIQMIFDPHRMYNNQPDGPTLPEPVSLQSLELLYLQDVKQDCLPFIMHSINAGSYRIVIGFSSDPEDSSFYGTLNSEQSLSRLKTLGLKDFNIDTLMLFGGGFHPPTIHGMLQAMPTIRSLCMRNYPVHRTTLQALISPYEFATGQDNADFPIIRRLHIIDAYFDNTGLEDLKKVISRHEIQELRLGGTLGNLSDLPERMVRFEDPSDDQHTGPIKSWLQASVSNFAIVRHAKDIAPDFLFSLW</sequence>
<gene>
    <name evidence="1" type="ORF">RDB_LOCUS4622</name>
</gene>
<accession>A0A8H2W872</accession>